<proteinExistence type="predicted"/>
<sequence>MPQNDSNTVCPFKTDLSNLIMHNTIVSIINPDFFYASFHCH</sequence>
<dbReference type="AlphaFoldDB" id="A0A2C9URW5"/>
<protein>
    <submittedName>
        <fullName evidence="1">Uncharacterized protein</fullName>
    </submittedName>
</protein>
<reference evidence="1" key="1">
    <citation type="submission" date="2016-02" db="EMBL/GenBank/DDBJ databases">
        <title>WGS assembly of Manihot esculenta.</title>
        <authorList>
            <person name="Bredeson J.V."/>
            <person name="Prochnik S.E."/>
            <person name="Lyons J.B."/>
            <person name="Schmutz J."/>
            <person name="Grimwood J."/>
            <person name="Vrebalov J."/>
            <person name="Bart R.S."/>
            <person name="Amuge T."/>
            <person name="Ferguson M.E."/>
            <person name="Green R."/>
            <person name="Putnam N."/>
            <person name="Stites J."/>
            <person name="Rounsley S."/>
            <person name="Rokhsar D.S."/>
        </authorList>
    </citation>
    <scope>NUCLEOTIDE SEQUENCE [LARGE SCALE GENOMIC DNA]</scope>
    <source>
        <tissue evidence="1">Leaf</tissue>
    </source>
</reference>
<organism evidence="1">
    <name type="scientific">Manihot esculenta</name>
    <name type="common">Cassava</name>
    <name type="synonym">Jatropha manihot</name>
    <dbReference type="NCBI Taxonomy" id="3983"/>
    <lineage>
        <taxon>Eukaryota</taxon>
        <taxon>Viridiplantae</taxon>
        <taxon>Streptophyta</taxon>
        <taxon>Embryophyta</taxon>
        <taxon>Tracheophyta</taxon>
        <taxon>Spermatophyta</taxon>
        <taxon>Magnoliopsida</taxon>
        <taxon>eudicotyledons</taxon>
        <taxon>Gunneridae</taxon>
        <taxon>Pentapetalae</taxon>
        <taxon>rosids</taxon>
        <taxon>fabids</taxon>
        <taxon>Malpighiales</taxon>
        <taxon>Euphorbiaceae</taxon>
        <taxon>Crotonoideae</taxon>
        <taxon>Manihoteae</taxon>
        <taxon>Manihot</taxon>
    </lineage>
</organism>
<evidence type="ECO:0000313" key="1">
    <source>
        <dbReference type="EMBL" id="OAY34071.1"/>
    </source>
</evidence>
<accession>A0A2C9URW5</accession>
<name>A0A2C9URW5_MANES</name>
<gene>
    <name evidence="1" type="ORF">MANES_13G147600</name>
</gene>
<dbReference type="EMBL" id="CM004399">
    <property type="protein sequence ID" value="OAY34071.1"/>
    <property type="molecule type" value="Genomic_DNA"/>
</dbReference>